<name>A0A2S4RXX8_CITAM</name>
<reference evidence="1 2" key="1">
    <citation type="submission" date="2018-01" db="EMBL/GenBank/DDBJ databases">
        <title>Complete genome sequences of 14 Citrobacter spp. isolated from plant in Canada.</title>
        <authorList>
            <person name="Bhandare S.G."/>
            <person name="Colavecchio A."/>
            <person name="Jeukens J."/>
            <person name="Emond-Rheault J.-G."/>
            <person name="Freschi L."/>
            <person name="Hamel J."/>
            <person name="Kukavica-Ibrulj I."/>
            <person name="Levesque R."/>
            <person name="Goodridge L."/>
        </authorList>
    </citation>
    <scope>NUCLEOTIDE SEQUENCE [LARGE SCALE GENOMIC DNA]</scope>
    <source>
        <strain evidence="1 2">S1285</strain>
    </source>
</reference>
<dbReference type="Proteomes" id="UP000237003">
    <property type="component" value="Unassembled WGS sequence"/>
</dbReference>
<proteinExistence type="predicted"/>
<protein>
    <submittedName>
        <fullName evidence="1">Uncharacterized protein</fullName>
    </submittedName>
</protein>
<accession>A0A2S4RXX8</accession>
<evidence type="ECO:0000313" key="2">
    <source>
        <dbReference type="Proteomes" id="UP000237003"/>
    </source>
</evidence>
<organism evidence="1 2">
    <name type="scientific">Citrobacter amalonaticus</name>
    <dbReference type="NCBI Taxonomy" id="35703"/>
    <lineage>
        <taxon>Bacteria</taxon>
        <taxon>Pseudomonadati</taxon>
        <taxon>Pseudomonadota</taxon>
        <taxon>Gammaproteobacteria</taxon>
        <taxon>Enterobacterales</taxon>
        <taxon>Enterobacteriaceae</taxon>
        <taxon>Citrobacter</taxon>
    </lineage>
</organism>
<gene>
    <name evidence="1" type="ORF">C3430_14200</name>
</gene>
<sequence>MWILPVIILTPNKTSFQFTCYTKKSNAIPPLSLHVLRQRMFIAGVVDCLLIHSSVLCIFSA</sequence>
<dbReference type="EMBL" id="PQLX01000004">
    <property type="protein sequence ID" value="POU65331.1"/>
    <property type="molecule type" value="Genomic_DNA"/>
</dbReference>
<comment type="caution">
    <text evidence="1">The sequence shown here is derived from an EMBL/GenBank/DDBJ whole genome shotgun (WGS) entry which is preliminary data.</text>
</comment>
<evidence type="ECO:0000313" key="1">
    <source>
        <dbReference type="EMBL" id="POU65331.1"/>
    </source>
</evidence>
<dbReference type="AlphaFoldDB" id="A0A2S4RXX8"/>